<accession>A0A1R4FLC6</accession>
<organism evidence="2 3">
    <name type="scientific">Arthrobacter rhombi</name>
    <dbReference type="NCBI Taxonomy" id="71253"/>
    <lineage>
        <taxon>Bacteria</taxon>
        <taxon>Bacillati</taxon>
        <taxon>Actinomycetota</taxon>
        <taxon>Actinomycetes</taxon>
        <taxon>Micrococcales</taxon>
        <taxon>Micrococcaceae</taxon>
        <taxon>Arthrobacter</taxon>
    </lineage>
</organism>
<dbReference type="EMBL" id="FUHW01000020">
    <property type="protein sequence ID" value="SJM56745.1"/>
    <property type="molecule type" value="Genomic_DNA"/>
</dbReference>
<keyword evidence="3" id="KW-1185">Reference proteome</keyword>
<dbReference type="RefSeq" id="WP_086996085.1">
    <property type="nucleotide sequence ID" value="NZ_FUHW01000020.1"/>
</dbReference>
<feature type="region of interest" description="Disordered" evidence="1">
    <location>
        <begin position="139"/>
        <end position="169"/>
    </location>
</feature>
<feature type="compositionally biased region" description="Basic and acidic residues" evidence="1">
    <location>
        <begin position="143"/>
        <end position="154"/>
    </location>
</feature>
<gene>
    <name evidence="2" type="ORF">FM101_04605</name>
</gene>
<sequence length="169" mass="18337">MNTTPDPQDASGASSALGQKISSLLPQLIKVAGDEPGLAIHTAKEETCLRPENDAPQTNTRWVGLATTPVKGNERGKAHAALDRLDAHLQADGWEKLNEVTHRQGETRSLYFDNGDLGITAELVGGSTRQSLEIMIDTPCSDHPAEHRMQRSELDPGYGKSSQYYDDGK</sequence>
<feature type="compositionally biased region" description="Polar residues" evidence="1">
    <location>
        <begin position="160"/>
        <end position="169"/>
    </location>
</feature>
<dbReference type="AlphaFoldDB" id="A0A1R4FLC6"/>
<proteinExistence type="predicted"/>
<dbReference type="Proteomes" id="UP000195913">
    <property type="component" value="Unassembled WGS sequence"/>
</dbReference>
<reference evidence="2 3" key="1">
    <citation type="submission" date="2017-02" db="EMBL/GenBank/DDBJ databases">
        <authorList>
            <person name="Peterson S.W."/>
        </authorList>
    </citation>
    <scope>NUCLEOTIDE SEQUENCE [LARGE SCALE GENOMIC DNA]</scope>
    <source>
        <strain evidence="2 3">B Ar 00.02</strain>
    </source>
</reference>
<evidence type="ECO:0000313" key="2">
    <source>
        <dbReference type="EMBL" id="SJM56745.1"/>
    </source>
</evidence>
<evidence type="ECO:0000256" key="1">
    <source>
        <dbReference type="SAM" id="MobiDB-lite"/>
    </source>
</evidence>
<evidence type="ECO:0000313" key="3">
    <source>
        <dbReference type="Proteomes" id="UP000195913"/>
    </source>
</evidence>
<name>A0A1R4FLC6_9MICC</name>
<protein>
    <submittedName>
        <fullName evidence="2">Uncharacterized protein</fullName>
    </submittedName>
</protein>